<dbReference type="SUPFAM" id="SSF52499">
    <property type="entry name" value="Isochorismatase-like hydrolases"/>
    <property type="match status" value="1"/>
</dbReference>
<dbReference type="Gene3D" id="3.40.50.850">
    <property type="entry name" value="Isochorismatase-like"/>
    <property type="match status" value="1"/>
</dbReference>
<evidence type="ECO:0000313" key="3">
    <source>
        <dbReference type="Proteomes" id="UP001501577"/>
    </source>
</evidence>
<name>A0ABP6KLS0_9ENTE</name>
<protein>
    <recommendedName>
        <fullName evidence="1">Isochorismatase-like domain-containing protein</fullName>
    </recommendedName>
</protein>
<dbReference type="InterPro" id="IPR000868">
    <property type="entry name" value="Isochorismatase-like_dom"/>
</dbReference>
<dbReference type="RefSeq" id="WP_068710584.1">
    <property type="nucleotide sequence ID" value="NZ_BAAAXQ010000035.1"/>
</dbReference>
<sequence>MLFIIDMQNQLLDLTYDSYNTSIYQLIPKIKQRLEKARSSNEPVIFTKDIPIQYKDSKQAEHSAFQLLTQLKPLADELVVTKHSYSMSPENLLLIKDKFNHKAERIELVGVETNQCILANTITLQSTFPTSKIIVDTSLISGRKNALSALELLAGFKVDVKH</sequence>
<keyword evidence="3" id="KW-1185">Reference proteome</keyword>
<evidence type="ECO:0000259" key="1">
    <source>
        <dbReference type="Pfam" id="PF00857"/>
    </source>
</evidence>
<comment type="caution">
    <text evidence="2">The sequence shown here is derived from an EMBL/GenBank/DDBJ whole genome shotgun (WGS) entry which is preliminary data.</text>
</comment>
<dbReference type="EMBL" id="BAAAXQ010000035">
    <property type="protein sequence ID" value="GAA3017016.1"/>
    <property type="molecule type" value="Genomic_DNA"/>
</dbReference>
<dbReference type="Proteomes" id="UP001501577">
    <property type="component" value="Unassembled WGS sequence"/>
</dbReference>
<organism evidence="2 3">
    <name type="scientific">Tetragenococcus solitarius</name>
    <dbReference type="NCBI Taxonomy" id="71453"/>
    <lineage>
        <taxon>Bacteria</taxon>
        <taxon>Bacillati</taxon>
        <taxon>Bacillota</taxon>
        <taxon>Bacilli</taxon>
        <taxon>Lactobacillales</taxon>
        <taxon>Enterococcaceae</taxon>
        <taxon>Tetragenococcus</taxon>
    </lineage>
</organism>
<dbReference type="Pfam" id="PF00857">
    <property type="entry name" value="Isochorismatase"/>
    <property type="match status" value="1"/>
</dbReference>
<evidence type="ECO:0000313" key="2">
    <source>
        <dbReference type="EMBL" id="GAA3017016.1"/>
    </source>
</evidence>
<reference evidence="3" key="1">
    <citation type="journal article" date="2019" name="Int. J. Syst. Evol. Microbiol.">
        <title>The Global Catalogue of Microorganisms (GCM) 10K type strain sequencing project: providing services to taxonomists for standard genome sequencing and annotation.</title>
        <authorList>
            <consortium name="The Broad Institute Genomics Platform"/>
            <consortium name="The Broad Institute Genome Sequencing Center for Infectious Disease"/>
            <person name="Wu L."/>
            <person name="Ma J."/>
        </authorList>
    </citation>
    <scope>NUCLEOTIDE SEQUENCE [LARGE SCALE GENOMIC DNA]</scope>
    <source>
        <strain evidence="3">JCM 8736</strain>
    </source>
</reference>
<feature type="domain" description="Isochorismatase-like" evidence="1">
    <location>
        <begin position="1"/>
        <end position="121"/>
    </location>
</feature>
<dbReference type="InterPro" id="IPR036380">
    <property type="entry name" value="Isochorismatase-like_sf"/>
</dbReference>
<accession>A0ABP6KLS0</accession>
<proteinExistence type="predicted"/>
<gene>
    <name evidence="2" type="ORF">GCM10019998_11570</name>
</gene>